<name>A0A6A6T0B7_9PLEO</name>
<dbReference type="Proteomes" id="UP000799324">
    <property type="component" value="Unassembled WGS sequence"/>
</dbReference>
<dbReference type="EMBL" id="MU004384">
    <property type="protein sequence ID" value="KAF2653240.1"/>
    <property type="molecule type" value="Genomic_DNA"/>
</dbReference>
<accession>A0A6A6T0B7</accession>
<evidence type="ECO:0000313" key="2">
    <source>
        <dbReference type="EMBL" id="KAF2653240.1"/>
    </source>
</evidence>
<gene>
    <name evidence="2" type="ORF">K491DRAFT_751781</name>
</gene>
<sequence>MASLAPKYTDLVPFSARRIFSRPHNIPANTPLKDDHLMGPAMEGRRQPPWGGKPQSSRTLPAQPITGPTTEPASQPTKKRKLHDDGHLSDTDGLDIVRDLQAQRSICIDTHEMRIKALEEEIWSLKMSHNLEVGALRDDIDNERHQHDNDNAQYRLQQIKDHSDFEQRIQRKLTKARGEHEANTKSSIEEREGALADIVLLRGQVHQLNHQLLASEKKYNDLCGDHLALQAKRGVVADKDNSAGASHIPNPIDRPSSKRDHPTPGSEKASKEHNDVPKIESKWRHHTAKMQHEHGNGKVKPSRYQSDAAWDLGLCYAHHMTDSKCPHGEGCEWQHDVLTESIRKYIRKIGGNEFLAKSDKLNFHKKLGI</sequence>
<evidence type="ECO:0000313" key="3">
    <source>
        <dbReference type="Proteomes" id="UP000799324"/>
    </source>
</evidence>
<feature type="region of interest" description="Disordered" evidence="1">
    <location>
        <begin position="239"/>
        <end position="278"/>
    </location>
</feature>
<protein>
    <submittedName>
        <fullName evidence="2">Uncharacterized protein</fullName>
    </submittedName>
</protein>
<evidence type="ECO:0000256" key="1">
    <source>
        <dbReference type="SAM" id="MobiDB-lite"/>
    </source>
</evidence>
<feature type="region of interest" description="Disordered" evidence="1">
    <location>
        <begin position="23"/>
        <end position="92"/>
    </location>
</feature>
<feature type="compositionally biased region" description="Polar residues" evidence="1">
    <location>
        <begin position="54"/>
        <end position="76"/>
    </location>
</feature>
<organism evidence="2 3">
    <name type="scientific">Lophiostoma macrostomum CBS 122681</name>
    <dbReference type="NCBI Taxonomy" id="1314788"/>
    <lineage>
        <taxon>Eukaryota</taxon>
        <taxon>Fungi</taxon>
        <taxon>Dikarya</taxon>
        <taxon>Ascomycota</taxon>
        <taxon>Pezizomycotina</taxon>
        <taxon>Dothideomycetes</taxon>
        <taxon>Pleosporomycetidae</taxon>
        <taxon>Pleosporales</taxon>
        <taxon>Lophiostomataceae</taxon>
        <taxon>Lophiostoma</taxon>
    </lineage>
</organism>
<keyword evidence="3" id="KW-1185">Reference proteome</keyword>
<feature type="compositionally biased region" description="Basic and acidic residues" evidence="1">
    <location>
        <begin position="82"/>
        <end position="92"/>
    </location>
</feature>
<feature type="compositionally biased region" description="Basic and acidic residues" evidence="1">
    <location>
        <begin position="255"/>
        <end position="278"/>
    </location>
</feature>
<reference evidence="2" key="1">
    <citation type="journal article" date="2020" name="Stud. Mycol.">
        <title>101 Dothideomycetes genomes: a test case for predicting lifestyles and emergence of pathogens.</title>
        <authorList>
            <person name="Haridas S."/>
            <person name="Albert R."/>
            <person name="Binder M."/>
            <person name="Bloem J."/>
            <person name="Labutti K."/>
            <person name="Salamov A."/>
            <person name="Andreopoulos B."/>
            <person name="Baker S."/>
            <person name="Barry K."/>
            <person name="Bills G."/>
            <person name="Bluhm B."/>
            <person name="Cannon C."/>
            <person name="Castanera R."/>
            <person name="Culley D."/>
            <person name="Daum C."/>
            <person name="Ezra D."/>
            <person name="Gonzalez J."/>
            <person name="Henrissat B."/>
            <person name="Kuo A."/>
            <person name="Liang C."/>
            <person name="Lipzen A."/>
            <person name="Lutzoni F."/>
            <person name="Magnuson J."/>
            <person name="Mondo S."/>
            <person name="Nolan M."/>
            <person name="Ohm R."/>
            <person name="Pangilinan J."/>
            <person name="Park H.-J."/>
            <person name="Ramirez L."/>
            <person name="Alfaro M."/>
            <person name="Sun H."/>
            <person name="Tritt A."/>
            <person name="Yoshinaga Y."/>
            <person name="Zwiers L.-H."/>
            <person name="Turgeon B."/>
            <person name="Goodwin S."/>
            <person name="Spatafora J."/>
            <person name="Crous P."/>
            <person name="Grigoriev I."/>
        </authorList>
    </citation>
    <scope>NUCLEOTIDE SEQUENCE</scope>
    <source>
        <strain evidence="2">CBS 122681</strain>
    </source>
</reference>
<proteinExistence type="predicted"/>
<dbReference type="AlphaFoldDB" id="A0A6A6T0B7"/>